<feature type="transmembrane region" description="Helical" evidence="1">
    <location>
        <begin position="27"/>
        <end position="50"/>
    </location>
</feature>
<gene>
    <name evidence="3" type="ORF">METZ01_LOCUS40881</name>
</gene>
<dbReference type="InterPro" id="IPR046586">
    <property type="entry name" value="DUF6644"/>
</dbReference>
<feature type="transmembrane region" description="Helical" evidence="1">
    <location>
        <begin position="143"/>
        <end position="163"/>
    </location>
</feature>
<keyword evidence="1" id="KW-1133">Transmembrane helix</keyword>
<keyword evidence="1" id="KW-0812">Transmembrane</keyword>
<feature type="transmembrane region" description="Helical" evidence="1">
    <location>
        <begin position="71"/>
        <end position="91"/>
    </location>
</feature>
<reference evidence="3" key="1">
    <citation type="submission" date="2018-05" db="EMBL/GenBank/DDBJ databases">
        <authorList>
            <person name="Lanie J.A."/>
            <person name="Ng W.-L."/>
            <person name="Kazmierczak K.M."/>
            <person name="Andrzejewski T.M."/>
            <person name="Davidsen T.M."/>
            <person name="Wayne K.J."/>
            <person name="Tettelin H."/>
            <person name="Glass J.I."/>
            <person name="Rusch D."/>
            <person name="Podicherti R."/>
            <person name="Tsui H.-C.T."/>
            <person name="Winkler M.E."/>
        </authorList>
    </citation>
    <scope>NUCLEOTIDE SEQUENCE</scope>
</reference>
<accession>A0A381RDT3</accession>
<keyword evidence="1" id="KW-0472">Membrane</keyword>
<protein>
    <recommendedName>
        <fullName evidence="2">DUF6644 domain-containing protein</fullName>
    </recommendedName>
</protein>
<evidence type="ECO:0000313" key="3">
    <source>
        <dbReference type="EMBL" id="SUZ88027.1"/>
    </source>
</evidence>
<name>A0A381RDT3_9ZZZZ</name>
<organism evidence="3">
    <name type="scientific">marine metagenome</name>
    <dbReference type="NCBI Taxonomy" id="408172"/>
    <lineage>
        <taxon>unclassified sequences</taxon>
        <taxon>metagenomes</taxon>
        <taxon>ecological metagenomes</taxon>
    </lineage>
</organism>
<feature type="domain" description="DUF6644" evidence="2">
    <location>
        <begin position="30"/>
        <end position="164"/>
    </location>
</feature>
<dbReference type="AlphaFoldDB" id="A0A381RDT3"/>
<dbReference type="EMBL" id="UINC01001749">
    <property type="protein sequence ID" value="SUZ88027.1"/>
    <property type="molecule type" value="Genomic_DNA"/>
</dbReference>
<proteinExistence type="predicted"/>
<evidence type="ECO:0000256" key="1">
    <source>
        <dbReference type="SAM" id="Phobius"/>
    </source>
</evidence>
<feature type="transmembrane region" description="Helical" evidence="1">
    <location>
        <begin position="103"/>
        <end position="122"/>
    </location>
</feature>
<sequence>MLNNFLTSPKWIDVENWPISWEIGGTWLFPFLESIHVIAATLVVGSILWVDLRLLGIAATRYSITTLNRELVPWAWSAFIVASITGFGMFITRAASHVVNPAFQWKVFLLILAGLNMSYFHYRIYRHVEKWNDMVATPTQLKITGSLSLVLWAGVMLAGRWVGHIV</sequence>
<dbReference type="Pfam" id="PF20349">
    <property type="entry name" value="DUF6644"/>
    <property type="match status" value="1"/>
</dbReference>
<evidence type="ECO:0000259" key="2">
    <source>
        <dbReference type="Pfam" id="PF20349"/>
    </source>
</evidence>